<evidence type="ECO:0000256" key="7">
    <source>
        <dbReference type="ARBA" id="ARBA00023136"/>
    </source>
</evidence>
<reference evidence="9 10" key="1">
    <citation type="submission" date="2018-06" db="EMBL/GenBank/DDBJ databases">
        <authorList>
            <consortium name="Pathogen Informatics"/>
            <person name="Doyle S."/>
        </authorList>
    </citation>
    <scope>NUCLEOTIDE SEQUENCE [LARGE SCALE GENOMIC DNA]</scope>
    <source>
        <strain evidence="9 10">NCTC4824</strain>
    </source>
</reference>
<evidence type="ECO:0000256" key="4">
    <source>
        <dbReference type="ARBA" id="ARBA00022544"/>
    </source>
</evidence>
<keyword evidence="4" id="KW-0309">Germination</keyword>
<evidence type="ECO:0000256" key="6">
    <source>
        <dbReference type="ARBA" id="ARBA00022989"/>
    </source>
</evidence>
<evidence type="ECO:0000313" key="9">
    <source>
        <dbReference type="EMBL" id="SQI52530.1"/>
    </source>
</evidence>
<dbReference type="Proteomes" id="UP000249134">
    <property type="component" value="Chromosome 1"/>
</dbReference>
<dbReference type="Pfam" id="PF03845">
    <property type="entry name" value="Spore_permease"/>
    <property type="match status" value="1"/>
</dbReference>
<gene>
    <name evidence="9" type="ORF">NCTC4824_00451</name>
</gene>
<feature type="transmembrane region" description="Helical" evidence="8">
    <location>
        <begin position="334"/>
        <end position="356"/>
    </location>
</feature>
<feature type="transmembrane region" description="Helical" evidence="8">
    <location>
        <begin position="307"/>
        <end position="328"/>
    </location>
</feature>
<feature type="transmembrane region" description="Helical" evidence="8">
    <location>
        <begin position="189"/>
        <end position="207"/>
    </location>
</feature>
<dbReference type="GO" id="GO:0016020">
    <property type="term" value="C:membrane"/>
    <property type="evidence" value="ECO:0007669"/>
    <property type="project" value="UniProtKB-SubCell"/>
</dbReference>
<name>A0A2X4W4L5_LEDLE</name>
<evidence type="ECO:0000256" key="1">
    <source>
        <dbReference type="ARBA" id="ARBA00004141"/>
    </source>
</evidence>
<keyword evidence="3" id="KW-0813">Transport</keyword>
<feature type="transmembrane region" description="Helical" evidence="8">
    <location>
        <begin position="273"/>
        <end position="295"/>
    </location>
</feature>
<accession>A0A2X4W4L5</accession>
<dbReference type="AlphaFoldDB" id="A0A2X4W4L5"/>
<evidence type="ECO:0000256" key="8">
    <source>
        <dbReference type="SAM" id="Phobius"/>
    </source>
</evidence>
<keyword evidence="5 8" id="KW-0812">Transmembrane</keyword>
<evidence type="ECO:0000313" key="10">
    <source>
        <dbReference type="Proteomes" id="UP000249134"/>
    </source>
</evidence>
<comment type="subcellular location">
    <subcellularLocation>
        <location evidence="1">Membrane</location>
        <topology evidence="1">Multi-pass membrane protein</topology>
    </subcellularLocation>
</comment>
<keyword evidence="7 8" id="KW-0472">Membrane</keyword>
<feature type="transmembrane region" description="Helical" evidence="8">
    <location>
        <begin position="219"/>
        <end position="239"/>
    </location>
</feature>
<dbReference type="GO" id="GO:0009847">
    <property type="term" value="P:spore germination"/>
    <property type="evidence" value="ECO:0007669"/>
    <property type="project" value="InterPro"/>
</dbReference>
<dbReference type="RefSeq" id="WP_066143021.1">
    <property type="nucleotide sequence ID" value="NZ_CBCSGM010000002.1"/>
</dbReference>
<dbReference type="EMBL" id="LS483476">
    <property type="protein sequence ID" value="SQI52530.1"/>
    <property type="molecule type" value="Genomic_DNA"/>
</dbReference>
<dbReference type="InterPro" id="IPR004761">
    <property type="entry name" value="Spore_GerAB"/>
</dbReference>
<protein>
    <submittedName>
        <fullName evidence="9">Spore germination protein</fullName>
    </submittedName>
</protein>
<evidence type="ECO:0000256" key="3">
    <source>
        <dbReference type="ARBA" id="ARBA00022448"/>
    </source>
</evidence>
<evidence type="ECO:0000256" key="5">
    <source>
        <dbReference type="ARBA" id="ARBA00022692"/>
    </source>
</evidence>
<dbReference type="STRING" id="1348624.GCA_001591545_02751"/>
<feature type="transmembrane region" description="Helical" evidence="8">
    <location>
        <begin position="146"/>
        <end position="165"/>
    </location>
</feature>
<keyword evidence="10" id="KW-1185">Reference proteome</keyword>
<feature type="transmembrane region" description="Helical" evidence="8">
    <location>
        <begin position="82"/>
        <end position="102"/>
    </location>
</feature>
<sequence>MIKVADGKMGTREFTSIILLSIGMKITDSTPSQLYIAGENAAWMMPLFFIILIGVPFFILLSLMKKHQKGLIDLIFSLTGKYLGTIITFSLFLMLSIGVIWSVRSYITIVNTAYFQQAPIQALLFLMLLFCFFVAKRGLETISRSAWFIIPTIEILLIVLIVSVWKEVDWMRIFPIAGPGFKQLIKESASTSGLFSELILLTAFFSFTRSYKSFRLAAFIGFTISCFKMVLFLALYVAVFDYPSTLKMLYPHQQLTRIAEFGESMSHVEGVFFIFWMVGSIIRFSIYLYLIAFLFAGSLRLDKFEPLVLPLTGLIFLGALLFENVFILNPFHRQFFSIVSWILMLLPFILWVIDWWKGRRKNEASKSSLS</sequence>
<organism evidence="9 10">
    <name type="scientific">Lederbergia lenta</name>
    <name type="common">Bacillus lentus</name>
    <dbReference type="NCBI Taxonomy" id="1467"/>
    <lineage>
        <taxon>Bacteria</taxon>
        <taxon>Bacillati</taxon>
        <taxon>Bacillota</taxon>
        <taxon>Bacilli</taxon>
        <taxon>Bacillales</taxon>
        <taxon>Bacillaceae</taxon>
        <taxon>Lederbergia</taxon>
    </lineage>
</organism>
<dbReference type="KEGG" id="blen:NCTC4824_00451"/>
<feature type="transmembrane region" description="Helical" evidence="8">
    <location>
        <begin position="41"/>
        <end position="61"/>
    </location>
</feature>
<comment type="similarity">
    <text evidence="2">Belongs to the amino acid-polyamine-organocation (APC) superfamily. Spore germination protein (SGP) (TC 2.A.3.9) family.</text>
</comment>
<keyword evidence="6 8" id="KW-1133">Transmembrane helix</keyword>
<dbReference type="PANTHER" id="PTHR34975:SF2">
    <property type="entry name" value="SPORE GERMINATION PROTEIN A2"/>
    <property type="match status" value="1"/>
</dbReference>
<evidence type="ECO:0000256" key="2">
    <source>
        <dbReference type="ARBA" id="ARBA00007998"/>
    </source>
</evidence>
<feature type="transmembrane region" description="Helical" evidence="8">
    <location>
        <begin position="114"/>
        <end position="134"/>
    </location>
</feature>
<dbReference type="PANTHER" id="PTHR34975">
    <property type="entry name" value="SPORE GERMINATION PROTEIN A2"/>
    <property type="match status" value="1"/>
</dbReference>
<proteinExistence type="inferred from homology"/>